<comment type="similarity">
    <text evidence="1 6">Belongs to the methyltransferase superfamily. PrmA family.</text>
</comment>
<protein>
    <recommendedName>
        <fullName evidence="6">Ribosomal protein L11 methyltransferase</fullName>
        <shortName evidence="6">L11 Mtase</shortName>
        <ecNumber evidence="6">2.1.1.-</ecNumber>
    </recommendedName>
</protein>
<dbReference type="Pfam" id="PF06325">
    <property type="entry name" value="PrmA"/>
    <property type="match status" value="1"/>
</dbReference>
<dbReference type="GO" id="GO:0032259">
    <property type="term" value="P:methylation"/>
    <property type="evidence" value="ECO:0007669"/>
    <property type="project" value="UniProtKB-KW"/>
</dbReference>
<reference evidence="8" key="1">
    <citation type="journal article" date="2019" name="Int. J. Syst. Evol. Microbiol.">
        <title>The Global Catalogue of Microorganisms (GCM) 10K type strain sequencing project: providing services to taxonomists for standard genome sequencing and annotation.</title>
        <authorList>
            <consortium name="The Broad Institute Genomics Platform"/>
            <consortium name="The Broad Institute Genome Sequencing Center for Infectious Disease"/>
            <person name="Wu L."/>
            <person name="Ma J."/>
        </authorList>
    </citation>
    <scope>NUCLEOTIDE SEQUENCE [LARGE SCALE GENOMIC DNA]</scope>
    <source>
        <strain evidence="8">CCUG 46385</strain>
    </source>
</reference>
<accession>A0ABV9QPZ8</accession>
<evidence type="ECO:0000313" key="7">
    <source>
        <dbReference type="EMBL" id="MFC4805526.1"/>
    </source>
</evidence>
<evidence type="ECO:0000313" key="8">
    <source>
        <dbReference type="Proteomes" id="UP001595916"/>
    </source>
</evidence>
<evidence type="ECO:0000256" key="2">
    <source>
        <dbReference type="ARBA" id="ARBA00022490"/>
    </source>
</evidence>
<dbReference type="InterPro" id="IPR050078">
    <property type="entry name" value="Ribosomal_L11_MeTrfase_PrmA"/>
</dbReference>
<dbReference type="PIRSF" id="PIRSF000401">
    <property type="entry name" value="RPL11_MTase"/>
    <property type="match status" value="1"/>
</dbReference>
<dbReference type="SUPFAM" id="SSF53335">
    <property type="entry name" value="S-adenosyl-L-methionine-dependent methyltransferases"/>
    <property type="match status" value="1"/>
</dbReference>
<evidence type="ECO:0000256" key="4">
    <source>
        <dbReference type="ARBA" id="ARBA00022679"/>
    </source>
</evidence>
<dbReference type="HAMAP" id="MF_00735">
    <property type="entry name" value="Methyltr_PrmA"/>
    <property type="match status" value="1"/>
</dbReference>
<comment type="caution">
    <text evidence="7">The sequence shown here is derived from an EMBL/GenBank/DDBJ whole genome shotgun (WGS) entry which is preliminary data.</text>
</comment>
<feature type="binding site" evidence="6">
    <location>
        <position position="184"/>
    </location>
    <ligand>
        <name>S-adenosyl-L-methionine</name>
        <dbReference type="ChEBI" id="CHEBI:59789"/>
    </ligand>
</feature>
<organism evidence="7 8">
    <name type="scientific">Filifactor villosus</name>
    <dbReference type="NCBI Taxonomy" id="29374"/>
    <lineage>
        <taxon>Bacteria</taxon>
        <taxon>Bacillati</taxon>
        <taxon>Bacillota</taxon>
        <taxon>Clostridia</taxon>
        <taxon>Peptostreptococcales</taxon>
        <taxon>Filifactoraceae</taxon>
        <taxon>Filifactor</taxon>
    </lineage>
</organism>
<comment type="catalytic activity">
    <reaction evidence="6">
        <text>L-lysyl-[protein] + 3 S-adenosyl-L-methionine = N(6),N(6),N(6)-trimethyl-L-lysyl-[protein] + 3 S-adenosyl-L-homocysteine + 3 H(+)</text>
        <dbReference type="Rhea" id="RHEA:54192"/>
        <dbReference type="Rhea" id="RHEA-COMP:9752"/>
        <dbReference type="Rhea" id="RHEA-COMP:13826"/>
        <dbReference type="ChEBI" id="CHEBI:15378"/>
        <dbReference type="ChEBI" id="CHEBI:29969"/>
        <dbReference type="ChEBI" id="CHEBI:57856"/>
        <dbReference type="ChEBI" id="CHEBI:59789"/>
        <dbReference type="ChEBI" id="CHEBI:61961"/>
    </reaction>
</comment>
<keyword evidence="7" id="KW-0687">Ribonucleoprotein</keyword>
<feature type="binding site" evidence="6">
    <location>
        <position position="249"/>
    </location>
    <ligand>
        <name>S-adenosyl-L-methionine</name>
        <dbReference type="ChEBI" id="CHEBI:59789"/>
    </ligand>
</feature>
<evidence type="ECO:0000256" key="1">
    <source>
        <dbReference type="ARBA" id="ARBA00009741"/>
    </source>
</evidence>
<proteinExistence type="inferred from homology"/>
<dbReference type="NCBIfam" id="TIGR00406">
    <property type="entry name" value="prmA"/>
    <property type="match status" value="1"/>
</dbReference>
<keyword evidence="8" id="KW-1185">Reference proteome</keyword>
<dbReference type="EMBL" id="JBHSHL010000051">
    <property type="protein sequence ID" value="MFC4805526.1"/>
    <property type="molecule type" value="Genomic_DNA"/>
</dbReference>
<gene>
    <name evidence="6 7" type="primary">prmA</name>
    <name evidence="7" type="ORF">ACFO4R_10630</name>
</gene>
<keyword evidence="7" id="KW-0689">Ribosomal protein</keyword>
<evidence type="ECO:0000256" key="3">
    <source>
        <dbReference type="ARBA" id="ARBA00022603"/>
    </source>
</evidence>
<evidence type="ECO:0000256" key="6">
    <source>
        <dbReference type="HAMAP-Rule" id="MF_00735"/>
    </source>
</evidence>
<dbReference type="EC" id="2.1.1.-" evidence="6"/>
<feature type="binding site" evidence="6">
    <location>
        <position position="206"/>
    </location>
    <ligand>
        <name>S-adenosyl-L-methionine</name>
        <dbReference type="ChEBI" id="CHEBI:59789"/>
    </ligand>
</feature>
<sequence>MKWIELKIQTHRMAVDAISEMLYPIGAKGFSIEDPLDLEHFKEEFPYWDYIDEGIENREIDIVVIKAYFPQEDTKIEEVIPRLRRKIGELKNFGLEIGELAISKSEMEQEDWEDGWKQYFKTFHATDRIVIQPIWEEYGPKEDEIIVKMDPGMAFGTGEHETTAMCLSLIEKYLKEGDDVLDVGCGSAILSIAAKKLGADKVAAIDLDPVAVRVAKENISYNELEGQIKVMEGNLVDEVDERYDIVVANIMADVIILLTSSVKDFLKEGGLFIASGIINEKREEVIRALEENGFVLSDSLQRGEWNALVARQGE</sequence>
<dbReference type="Proteomes" id="UP001595916">
    <property type="component" value="Unassembled WGS sequence"/>
</dbReference>
<dbReference type="GO" id="GO:0005840">
    <property type="term" value="C:ribosome"/>
    <property type="evidence" value="ECO:0007669"/>
    <property type="project" value="UniProtKB-KW"/>
</dbReference>
<dbReference type="InterPro" id="IPR004498">
    <property type="entry name" value="Ribosomal_PrmA_MeTrfase"/>
</dbReference>
<dbReference type="PANTHER" id="PTHR43648:SF1">
    <property type="entry name" value="ELECTRON TRANSFER FLAVOPROTEIN BETA SUBUNIT LYSINE METHYLTRANSFERASE"/>
    <property type="match status" value="1"/>
</dbReference>
<dbReference type="InterPro" id="IPR029063">
    <property type="entry name" value="SAM-dependent_MTases_sf"/>
</dbReference>
<keyword evidence="2 6" id="KW-0963">Cytoplasm</keyword>
<feature type="binding site" evidence="6">
    <location>
        <position position="163"/>
    </location>
    <ligand>
        <name>S-adenosyl-L-methionine</name>
        <dbReference type="ChEBI" id="CHEBI:59789"/>
    </ligand>
</feature>
<keyword evidence="5 6" id="KW-0949">S-adenosyl-L-methionine</keyword>
<keyword evidence="3 6" id="KW-0489">Methyltransferase</keyword>
<evidence type="ECO:0000256" key="5">
    <source>
        <dbReference type="ARBA" id="ARBA00022691"/>
    </source>
</evidence>
<comment type="subcellular location">
    <subcellularLocation>
        <location evidence="6">Cytoplasm</location>
    </subcellularLocation>
</comment>
<name>A0ABV9QPZ8_9FIRM</name>
<dbReference type="PANTHER" id="PTHR43648">
    <property type="entry name" value="ELECTRON TRANSFER FLAVOPROTEIN BETA SUBUNIT LYSINE METHYLTRANSFERASE"/>
    <property type="match status" value="1"/>
</dbReference>
<dbReference type="GO" id="GO:0008168">
    <property type="term" value="F:methyltransferase activity"/>
    <property type="evidence" value="ECO:0007669"/>
    <property type="project" value="UniProtKB-KW"/>
</dbReference>
<dbReference type="RefSeq" id="WP_379789094.1">
    <property type="nucleotide sequence ID" value="NZ_JBHSHL010000051.1"/>
</dbReference>
<dbReference type="CDD" id="cd02440">
    <property type="entry name" value="AdoMet_MTases"/>
    <property type="match status" value="1"/>
</dbReference>
<keyword evidence="4 6" id="KW-0808">Transferase</keyword>
<comment type="function">
    <text evidence="6">Methylates ribosomal protein L11.</text>
</comment>
<dbReference type="Gene3D" id="3.40.50.150">
    <property type="entry name" value="Vaccinia Virus protein VP39"/>
    <property type="match status" value="1"/>
</dbReference>